<dbReference type="GO" id="GO:0061504">
    <property type="term" value="P:cyclic threonylcarbamoyladenosine biosynthetic process"/>
    <property type="evidence" value="ECO:0007669"/>
    <property type="project" value="TreeGrafter"/>
</dbReference>
<dbReference type="GO" id="GO:0061503">
    <property type="term" value="F:tRNA threonylcarbamoyladenosine dehydratase"/>
    <property type="evidence" value="ECO:0007669"/>
    <property type="project" value="TreeGrafter"/>
</dbReference>
<evidence type="ECO:0000313" key="2">
    <source>
        <dbReference type="EMBL" id="KAA6447301.1"/>
    </source>
</evidence>
<reference evidence="2 3" key="1">
    <citation type="submission" date="2018-08" db="EMBL/GenBank/DDBJ databases">
        <title>Bacillus phenotypic plasticity.</title>
        <authorList>
            <person name="Hurtado E."/>
        </authorList>
    </citation>
    <scope>NUCLEOTIDE SEQUENCE [LARGE SCALE GENOMIC DNA]</scope>
    <source>
        <strain evidence="2 3">427</strain>
    </source>
</reference>
<evidence type="ECO:0000313" key="3">
    <source>
        <dbReference type="Proteomes" id="UP000324326"/>
    </source>
</evidence>
<dbReference type="InterPro" id="IPR045886">
    <property type="entry name" value="ThiF/MoeB/HesA"/>
</dbReference>
<gene>
    <name evidence="2" type="ORF">DX927_22455</name>
</gene>
<accession>A0A5M8RHI1</accession>
<evidence type="ECO:0000259" key="1">
    <source>
        <dbReference type="Pfam" id="PF00899"/>
    </source>
</evidence>
<dbReference type="InterPro" id="IPR035985">
    <property type="entry name" value="Ubiquitin-activating_enz"/>
</dbReference>
<dbReference type="RefSeq" id="WP_148959090.1">
    <property type="nucleotide sequence ID" value="NZ_QSND01000006.1"/>
</dbReference>
<dbReference type="PANTHER" id="PTHR43267:SF1">
    <property type="entry name" value="TRNA THREONYLCARBAMOYLADENOSINE DEHYDRATASE"/>
    <property type="match status" value="1"/>
</dbReference>
<dbReference type="EMBL" id="QSND01000006">
    <property type="protein sequence ID" value="KAA6447301.1"/>
    <property type="molecule type" value="Genomic_DNA"/>
</dbReference>
<dbReference type="InterPro" id="IPR000594">
    <property type="entry name" value="ThiF_NAD_FAD-bd"/>
</dbReference>
<dbReference type="AlphaFoldDB" id="A0A5M8RHI1"/>
<dbReference type="Proteomes" id="UP000324326">
    <property type="component" value="Unassembled WGS sequence"/>
</dbReference>
<name>A0A5M8RHI1_9BACI</name>
<dbReference type="Gene3D" id="3.40.50.720">
    <property type="entry name" value="NAD(P)-binding Rossmann-like Domain"/>
    <property type="match status" value="1"/>
</dbReference>
<dbReference type="SUPFAM" id="SSF69572">
    <property type="entry name" value="Activating enzymes of the ubiquitin-like proteins"/>
    <property type="match status" value="1"/>
</dbReference>
<dbReference type="GO" id="GO:0008641">
    <property type="term" value="F:ubiquitin-like modifier activating enzyme activity"/>
    <property type="evidence" value="ECO:0007669"/>
    <property type="project" value="InterPro"/>
</dbReference>
<proteinExistence type="predicted"/>
<protein>
    <recommendedName>
        <fullName evidence="1">THIF-type NAD/FAD binding fold domain-containing protein</fullName>
    </recommendedName>
</protein>
<feature type="domain" description="THIF-type NAD/FAD binding fold" evidence="1">
    <location>
        <begin position="111"/>
        <end position="259"/>
    </location>
</feature>
<dbReference type="Pfam" id="PF00899">
    <property type="entry name" value="ThiF"/>
    <property type="match status" value="1"/>
</dbReference>
<dbReference type="PANTHER" id="PTHR43267">
    <property type="entry name" value="TRNA THREONYLCARBAMOYLADENOSINE DEHYDRATASE"/>
    <property type="match status" value="1"/>
</dbReference>
<sequence>MKYYLKKGMFWTKKENEIIVYYTNSSLRKGIRSSDNEKLFQLLTILSEPKTYSELVEASPFEKKENLDATLSYLLSKGYIAVQERDSQKVENRVRSFVDSIPNVSYNDYSLSIEKTHICIIGTGTAGSYIPECLIKLGLNRFTLIDPDKVEENNLYAQNFSFRDVGRYKVEVLKHKYENEFKTSNITAIIRQLSNYEDLKRAVALEEIDYLALCADNNTLIIDVLENIFLDFPNIKIIISGYAVFQQHCYLIDRETNASISKEIKQNVSTLNELDEVIVENSGVIFDSLFSAISISKIIFDHVLNINSPQIAKADFLNNRYFIGNEDEYKIYEEYEHRFTGQTVL</sequence>
<organism evidence="2 3">
    <name type="scientific">Bacillus swezeyi</name>
    <dbReference type="NCBI Taxonomy" id="1925020"/>
    <lineage>
        <taxon>Bacteria</taxon>
        <taxon>Bacillati</taxon>
        <taxon>Bacillota</taxon>
        <taxon>Bacilli</taxon>
        <taxon>Bacillales</taxon>
        <taxon>Bacillaceae</taxon>
        <taxon>Bacillus</taxon>
    </lineage>
</organism>
<comment type="caution">
    <text evidence="2">The sequence shown here is derived from an EMBL/GenBank/DDBJ whole genome shotgun (WGS) entry which is preliminary data.</text>
</comment>